<accession>A0A7R9HR57</accession>
<gene>
    <name evidence="2" type="ORF">TMSB3V08_LOCUS8656</name>
</gene>
<reference evidence="2" key="1">
    <citation type="submission" date="2020-11" db="EMBL/GenBank/DDBJ databases">
        <authorList>
            <person name="Tran Van P."/>
        </authorList>
    </citation>
    <scope>NUCLEOTIDE SEQUENCE</scope>
</reference>
<evidence type="ECO:0000313" key="2">
    <source>
        <dbReference type="EMBL" id="CAD7431936.1"/>
    </source>
</evidence>
<organism evidence="2">
    <name type="scientific">Timema monikensis</name>
    <dbReference type="NCBI Taxonomy" id="170555"/>
    <lineage>
        <taxon>Eukaryota</taxon>
        <taxon>Metazoa</taxon>
        <taxon>Ecdysozoa</taxon>
        <taxon>Arthropoda</taxon>
        <taxon>Hexapoda</taxon>
        <taxon>Insecta</taxon>
        <taxon>Pterygota</taxon>
        <taxon>Neoptera</taxon>
        <taxon>Polyneoptera</taxon>
        <taxon>Phasmatodea</taxon>
        <taxon>Timematodea</taxon>
        <taxon>Timematoidea</taxon>
        <taxon>Timematidae</taxon>
        <taxon>Timema</taxon>
    </lineage>
</organism>
<feature type="region of interest" description="Disordered" evidence="1">
    <location>
        <begin position="55"/>
        <end position="120"/>
    </location>
</feature>
<proteinExistence type="predicted"/>
<feature type="compositionally biased region" description="Basic and acidic residues" evidence="1">
    <location>
        <begin position="92"/>
        <end position="110"/>
    </location>
</feature>
<feature type="compositionally biased region" description="Polar residues" evidence="1">
    <location>
        <begin position="73"/>
        <end position="91"/>
    </location>
</feature>
<name>A0A7R9HR57_9NEOP</name>
<dbReference type="EMBL" id="OB795258">
    <property type="protein sequence ID" value="CAD7431936.1"/>
    <property type="molecule type" value="Genomic_DNA"/>
</dbReference>
<protein>
    <submittedName>
        <fullName evidence="2">Uncharacterized protein</fullName>
    </submittedName>
</protein>
<dbReference type="AlphaFoldDB" id="A0A7R9HR57"/>
<evidence type="ECO:0000256" key="1">
    <source>
        <dbReference type="SAM" id="MobiDB-lite"/>
    </source>
</evidence>
<sequence length="152" mass="17203">MVLVNMTLKMSRQREGLERGGYRASGSCFSRMSCLRPLECLGVQRLPPPLHPVLPSHPHPRQPLLPLKRHWPSGQQSGRRRTTPSSTILKTTRSDIAARRRETRSRKGEPRSWMGMLGSPTYPTRFTGRLSRGGLTSHSWLLVSLAWASRHS</sequence>